<evidence type="ECO:0000313" key="6">
    <source>
        <dbReference type="Proteomes" id="UP000076929"/>
    </source>
</evidence>
<evidence type="ECO:0000259" key="4">
    <source>
        <dbReference type="Pfam" id="PF13439"/>
    </source>
</evidence>
<evidence type="ECO:0000256" key="1">
    <source>
        <dbReference type="ARBA" id="ARBA00022676"/>
    </source>
</evidence>
<dbReference type="SUPFAM" id="SSF53756">
    <property type="entry name" value="UDP-Glycosyltransferase/glycogen phosphorylase"/>
    <property type="match status" value="1"/>
</dbReference>
<gene>
    <name evidence="5" type="ORF">ccrud_01910</name>
</gene>
<sequence>MRIGLITSVGATLNAFFPPIIEHWESMGHQVFTAASDSFRFERHTILNAVTRNPSPKNLGAPFQLSKWAKMNNLDVIITNTATVSFLSRVVKMPVPVIYFCHGLHWNSGNEKASAVWKGLEYLSLRNTAAVITINHDDEAWFREKAPGVPALRIASGVGVPIDKFPRAERLPVDGAVKLVWAGEFSKRKRPFLAIDVVRQMVEMGAPVHLTMCGRGEFFEEAKKMIKDQKLENQISLEGYTKEVHRFLSESHALLMTSEWEGLPRIGLEALAIDRPIYAFDVKGTRSLPLVNTVTEYDVEYLAKLIIRDASIQFANNLTVNPEDLTPDSVAEEILRIVSVGVEETRK</sequence>
<keyword evidence="2" id="KW-0808">Transferase</keyword>
<evidence type="ECO:0000256" key="2">
    <source>
        <dbReference type="ARBA" id="ARBA00022679"/>
    </source>
</evidence>
<reference evidence="5 6" key="1">
    <citation type="submission" date="2016-05" db="EMBL/GenBank/DDBJ databases">
        <title>Complete genome sequence of Corynebacterium crudilactis, a new Corynebacterium species isolated from raw cow's milk.</title>
        <authorList>
            <person name="Christian R."/>
            <person name="Zimmermann J."/>
            <person name="Lipski A."/>
            <person name="Kalinowski J."/>
        </authorList>
    </citation>
    <scope>NUCLEOTIDE SEQUENCE [LARGE SCALE GENOMIC DNA]</scope>
    <source>
        <strain evidence="5 6">JZ16</strain>
    </source>
</reference>
<keyword evidence="6" id="KW-1185">Reference proteome</keyword>
<feature type="domain" description="Glycosyl transferase family 1" evidence="3">
    <location>
        <begin position="175"/>
        <end position="287"/>
    </location>
</feature>
<protein>
    <recommendedName>
        <fullName evidence="7">Glycosyl transferase family 1</fullName>
    </recommendedName>
</protein>
<proteinExistence type="predicted"/>
<dbReference type="STRING" id="1652495.ccrud_01910"/>
<dbReference type="RefSeq" id="WP_066564074.1">
    <property type="nucleotide sequence ID" value="NZ_CP015622.1"/>
</dbReference>
<dbReference type="Pfam" id="PF00534">
    <property type="entry name" value="Glycos_transf_1"/>
    <property type="match status" value="1"/>
</dbReference>
<dbReference type="Pfam" id="PF13439">
    <property type="entry name" value="Glyco_transf_4"/>
    <property type="match status" value="1"/>
</dbReference>
<dbReference type="PANTHER" id="PTHR12526">
    <property type="entry name" value="GLYCOSYLTRANSFERASE"/>
    <property type="match status" value="1"/>
</dbReference>
<keyword evidence="1" id="KW-0328">Glycosyltransferase</keyword>
<evidence type="ECO:0000259" key="3">
    <source>
        <dbReference type="Pfam" id="PF00534"/>
    </source>
</evidence>
<dbReference type="InterPro" id="IPR028098">
    <property type="entry name" value="Glyco_trans_4-like_N"/>
</dbReference>
<dbReference type="OrthoDB" id="477186at2"/>
<accession>A0A172QQX6</accession>
<organism evidence="5 6">
    <name type="scientific">Corynebacterium crudilactis</name>
    <dbReference type="NCBI Taxonomy" id="1652495"/>
    <lineage>
        <taxon>Bacteria</taxon>
        <taxon>Bacillati</taxon>
        <taxon>Actinomycetota</taxon>
        <taxon>Actinomycetes</taxon>
        <taxon>Mycobacteriales</taxon>
        <taxon>Corynebacteriaceae</taxon>
        <taxon>Corynebacterium</taxon>
    </lineage>
</organism>
<dbReference type="KEGG" id="ccjz:ccrud_01910"/>
<dbReference type="EMBL" id="CP015622">
    <property type="protein sequence ID" value="ANE03084.1"/>
    <property type="molecule type" value="Genomic_DNA"/>
</dbReference>
<dbReference type="PANTHER" id="PTHR12526:SF638">
    <property type="entry name" value="SPORE COAT PROTEIN SA"/>
    <property type="match status" value="1"/>
</dbReference>
<dbReference type="Gene3D" id="3.40.50.2000">
    <property type="entry name" value="Glycogen Phosphorylase B"/>
    <property type="match status" value="2"/>
</dbReference>
<name>A0A172QQX6_9CORY</name>
<dbReference type="GO" id="GO:0016757">
    <property type="term" value="F:glycosyltransferase activity"/>
    <property type="evidence" value="ECO:0007669"/>
    <property type="project" value="UniProtKB-KW"/>
</dbReference>
<dbReference type="InterPro" id="IPR001296">
    <property type="entry name" value="Glyco_trans_1"/>
</dbReference>
<evidence type="ECO:0008006" key="7">
    <source>
        <dbReference type="Google" id="ProtNLM"/>
    </source>
</evidence>
<feature type="domain" description="Glycosyltransferase subfamily 4-like N-terminal" evidence="4">
    <location>
        <begin position="21"/>
        <end position="147"/>
    </location>
</feature>
<dbReference type="AlphaFoldDB" id="A0A172QQX6"/>
<dbReference type="Proteomes" id="UP000076929">
    <property type="component" value="Chromosome"/>
</dbReference>
<evidence type="ECO:0000313" key="5">
    <source>
        <dbReference type="EMBL" id="ANE03084.1"/>
    </source>
</evidence>